<keyword evidence="1" id="KW-0472">Membrane</keyword>
<comment type="subcellular location">
    <subcellularLocation>
        <location evidence="1">Membrane</location>
        <topology evidence="1">Multi-pass membrane protein</topology>
    </subcellularLocation>
</comment>
<sequence>MDYKLVMGGILASIWALVLFYRLIGKYSKVSMNNFKDEMLKRRRKEICLPEMAATPEVIIVGAGVAGSALAYALGKDGCRVHVIERDLNEPDRIVGELLQPGGYLKLIELGPEDCVEQIDAQQIFGYAIFKNGKSSKLSYPLMAFHNSNVARRSFHNGRFIQRMREKLLEFTKTEKYSFILVFHGLEFQKLLVFSKSERAESTGVTEQDLPSSFSGSLSSTRTQLDLFNS</sequence>
<dbReference type="GO" id="GO:0005783">
    <property type="term" value="C:endoplasmic reticulum"/>
    <property type="evidence" value="ECO:0007669"/>
    <property type="project" value="TreeGrafter"/>
</dbReference>
<comment type="function">
    <text evidence="1">Catalyzes the stereospecific oxidation of squalene to (S)-2,3-epoxysqualene, and is considered to be a rate-limiting enzyme in steroid biosynthesis.</text>
</comment>
<keyword evidence="1" id="KW-1133">Transmembrane helix</keyword>
<dbReference type="InterPro" id="IPR036188">
    <property type="entry name" value="FAD/NAD-bd_sf"/>
</dbReference>
<feature type="transmembrane region" description="Helical" evidence="1">
    <location>
        <begin position="6"/>
        <end position="24"/>
    </location>
</feature>
<dbReference type="SUPFAM" id="SSF51905">
    <property type="entry name" value="FAD/NAD(P)-binding domain"/>
    <property type="match status" value="1"/>
</dbReference>
<dbReference type="PANTHER" id="PTHR10835:SF27">
    <property type="entry name" value="SQUALENE MONOOXYGENASE"/>
    <property type="match status" value="1"/>
</dbReference>
<keyword evidence="3" id="KW-1185">Reference proteome</keyword>
<dbReference type="GO" id="GO:0016020">
    <property type="term" value="C:membrane"/>
    <property type="evidence" value="ECO:0007669"/>
    <property type="project" value="UniProtKB-SubCell"/>
</dbReference>
<dbReference type="PANTHER" id="PTHR10835">
    <property type="entry name" value="SQUALENE MONOOXYGENASE"/>
    <property type="match status" value="1"/>
</dbReference>
<evidence type="ECO:0000256" key="1">
    <source>
        <dbReference type="RuleBase" id="RU367121"/>
    </source>
</evidence>
<keyword evidence="1" id="KW-0812">Transmembrane</keyword>
<name>A0A067JLL4_JATCU</name>
<evidence type="ECO:0000313" key="3">
    <source>
        <dbReference type="Proteomes" id="UP000027138"/>
    </source>
</evidence>
<organism evidence="2 3">
    <name type="scientific">Jatropha curcas</name>
    <name type="common">Barbados nut</name>
    <dbReference type="NCBI Taxonomy" id="180498"/>
    <lineage>
        <taxon>Eukaryota</taxon>
        <taxon>Viridiplantae</taxon>
        <taxon>Streptophyta</taxon>
        <taxon>Embryophyta</taxon>
        <taxon>Tracheophyta</taxon>
        <taxon>Spermatophyta</taxon>
        <taxon>Magnoliopsida</taxon>
        <taxon>eudicotyledons</taxon>
        <taxon>Gunneridae</taxon>
        <taxon>Pentapetalae</taxon>
        <taxon>rosids</taxon>
        <taxon>fabids</taxon>
        <taxon>Malpighiales</taxon>
        <taxon>Euphorbiaceae</taxon>
        <taxon>Crotonoideae</taxon>
        <taxon>Jatropheae</taxon>
        <taxon>Jatropha</taxon>
    </lineage>
</organism>
<dbReference type="AlphaFoldDB" id="A0A067JLL4"/>
<comment type="caution">
    <text evidence="1">Lacks conserved residue(s) required for the propagation of feature annotation.</text>
</comment>
<keyword evidence="1" id="KW-0285">Flavoprotein</keyword>
<comment type="similarity">
    <text evidence="1">Belongs to the squalene monooxygenase family.</text>
</comment>
<comment type="catalytic activity">
    <reaction evidence="1">
        <text>squalene + reduced [NADPH--hemoprotein reductase] + O2 = (S)-2,3-epoxysqualene + oxidized [NADPH--hemoprotein reductase] + H2O + H(+)</text>
        <dbReference type="Rhea" id="RHEA:25282"/>
        <dbReference type="Rhea" id="RHEA-COMP:11964"/>
        <dbReference type="Rhea" id="RHEA-COMP:11965"/>
        <dbReference type="ChEBI" id="CHEBI:15377"/>
        <dbReference type="ChEBI" id="CHEBI:15378"/>
        <dbReference type="ChEBI" id="CHEBI:15379"/>
        <dbReference type="ChEBI" id="CHEBI:15440"/>
        <dbReference type="ChEBI" id="CHEBI:15441"/>
        <dbReference type="ChEBI" id="CHEBI:57618"/>
        <dbReference type="ChEBI" id="CHEBI:58210"/>
        <dbReference type="EC" id="1.14.14.17"/>
    </reaction>
</comment>
<comment type="cofactor">
    <cofactor evidence="1">
        <name>FAD</name>
        <dbReference type="ChEBI" id="CHEBI:57692"/>
    </cofactor>
</comment>
<dbReference type="Gene3D" id="3.50.50.60">
    <property type="entry name" value="FAD/NAD(P)-binding domain"/>
    <property type="match status" value="1"/>
</dbReference>
<evidence type="ECO:0000313" key="2">
    <source>
        <dbReference type="EMBL" id="KDP24757.1"/>
    </source>
</evidence>
<gene>
    <name evidence="2" type="ORF">JCGZ_25497</name>
</gene>
<dbReference type="STRING" id="180498.A0A067JLL4"/>
<dbReference type="GO" id="GO:0050660">
    <property type="term" value="F:flavin adenine dinucleotide binding"/>
    <property type="evidence" value="ECO:0007669"/>
    <property type="project" value="UniProtKB-UniRule"/>
</dbReference>
<dbReference type="EMBL" id="KK915072">
    <property type="protein sequence ID" value="KDP24757.1"/>
    <property type="molecule type" value="Genomic_DNA"/>
</dbReference>
<proteinExistence type="inferred from homology"/>
<dbReference type="Pfam" id="PF13450">
    <property type="entry name" value="NAD_binding_8"/>
    <property type="match status" value="1"/>
</dbReference>
<dbReference type="GO" id="GO:0004506">
    <property type="term" value="F:squalene monooxygenase activity"/>
    <property type="evidence" value="ECO:0007669"/>
    <property type="project" value="UniProtKB-UniRule"/>
</dbReference>
<protein>
    <recommendedName>
        <fullName evidence="1">Squalene monooxygenase</fullName>
        <ecNumber evidence="1">1.14.14.17</ecNumber>
    </recommendedName>
</protein>
<dbReference type="OrthoDB" id="850161at2759"/>
<reference evidence="2 3" key="1">
    <citation type="journal article" date="2014" name="PLoS ONE">
        <title>Global Analysis of Gene Expression Profiles in Physic Nut (Jatropha curcas L.) Seedlings Exposed to Salt Stress.</title>
        <authorList>
            <person name="Zhang L."/>
            <person name="Zhang C."/>
            <person name="Wu P."/>
            <person name="Chen Y."/>
            <person name="Li M."/>
            <person name="Jiang H."/>
            <person name="Wu G."/>
        </authorList>
    </citation>
    <scope>NUCLEOTIDE SEQUENCE [LARGE SCALE GENOMIC DNA]</scope>
    <source>
        <strain evidence="3">cv. GZQX0401</strain>
        <tissue evidence="2">Young leaves</tissue>
    </source>
</reference>
<dbReference type="Proteomes" id="UP000027138">
    <property type="component" value="Unassembled WGS sequence"/>
</dbReference>
<dbReference type="UniPathway" id="UPA00767">
    <property type="reaction ID" value="UER00752"/>
</dbReference>
<keyword evidence="1" id="KW-0274">FAD</keyword>
<dbReference type="EC" id="1.14.14.17" evidence="1"/>
<dbReference type="GO" id="GO:0016126">
    <property type="term" value="P:sterol biosynthetic process"/>
    <property type="evidence" value="ECO:0007669"/>
    <property type="project" value="UniProtKB-UniRule"/>
</dbReference>
<accession>A0A067JLL4</accession>
<keyword evidence="1" id="KW-0560">Oxidoreductase</keyword>
<dbReference type="InterPro" id="IPR040125">
    <property type="entry name" value="Squalene_monox"/>
</dbReference>